<reference evidence="2" key="1">
    <citation type="submission" date="2018-11" db="EMBL/GenBank/DDBJ databases">
        <authorList>
            <consortium name="Genoscope - CEA"/>
            <person name="William W."/>
        </authorList>
    </citation>
    <scope>NUCLEOTIDE SEQUENCE</scope>
</reference>
<name>A0A3P6DNM4_BRAOL</name>
<evidence type="ECO:0000256" key="1">
    <source>
        <dbReference type="SAM" id="Phobius"/>
    </source>
</evidence>
<protein>
    <submittedName>
        <fullName evidence="2">Uncharacterized protein</fullName>
    </submittedName>
</protein>
<dbReference type="EMBL" id="LR031874">
    <property type="protein sequence ID" value="VDD22142.1"/>
    <property type="molecule type" value="Genomic_DNA"/>
</dbReference>
<proteinExistence type="predicted"/>
<keyword evidence="1" id="KW-0812">Transmembrane</keyword>
<feature type="transmembrane region" description="Helical" evidence="1">
    <location>
        <begin position="43"/>
        <end position="65"/>
    </location>
</feature>
<keyword evidence="1" id="KW-1133">Transmembrane helix</keyword>
<evidence type="ECO:0000313" key="2">
    <source>
        <dbReference type="EMBL" id="VDD22142.1"/>
    </source>
</evidence>
<accession>A0A3P6DNM4</accession>
<gene>
    <name evidence="2" type="ORF">BOLC2T08406H</name>
</gene>
<keyword evidence="1" id="KW-0472">Membrane</keyword>
<feature type="transmembrane region" description="Helical" evidence="1">
    <location>
        <begin position="77"/>
        <end position="97"/>
    </location>
</feature>
<dbReference type="AlphaFoldDB" id="A0A3P6DNM4"/>
<sequence>MCTSFFVYMVFAMVILRIKEDFDISMETVSPTEQKLIDFRTRVYLLSDLLGMLTLVSFLISCLSFCYLLEEETLEDYFLAIAWCIVIWSGTIILYTLRRTRLEKERE</sequence>
<organism evidence="2">
    <name type="scientific">Brassica oleracea</name>
    <name type="common">Wild cabbage</name>
    <dbReference type="NCBI Taxonomy" id="3712"/>
    <lineage>
        <taxon>Eukaryota</taxon>
        <taxon>Viridiplantae</taxon>
        <taxon>Streptophyta</taxon>
        <taxon>Embryophyta</taxon>
        <taxon>Tracheophyta</taxon>
        <taxon>Spermatophyta</taxon>
        <taxon>Magnoliopsida</taxon>
        <taxon>eudicotyledons</taxon>
        <taxon>Gunneridae</taxon>
        <taxon>Pentapetalae</taxon>
        <taxon>rosids</taxon>
        <taxon>malvids</taxon>
        <taxon>Brassicales</taxon>
        <taxon>Brassicaceae</taxon>
        <taxon>Brassiceae</taxon>
        <taxon>Brassica</taxon>
    </lineage>
</organism>